<proteinExistence type="predicted"/>
<organism evidence="1 2">
    <name type="scientific">Saccharolobus islandicus (strain Y.N.15.51 / Yellowstone #2)</name>
    <name type="common">Sulfolobus islandicus</name>
    <dbReference type="NCBI Taxonomy" id="419942"/>
    <lineage>
        <taxon>Archaea</taxon>
        <taxon>Thermoproteota</taxon>
        <taxon>Thermoprotei</taxon>
        <taxon>Sulfolobales</taxon>
        <taxon>Sulfolobaceae</taxon>
        <taxon>Saccharolobus</taxon>
    </lineage>
</organism>
<dbReference type="EMBL" id="CP001404">
    <property type="protein sequence ID" value="ACP50044.1"/>
    <property type="molecule type" value="Genomic_DNA"/>
</dbReference>
<reference evidence="1 2" key="1">
    <citation type="journal article" date="2009" name="Proc. Natl. Acad. Sci. U.S.A.">
        <title>Biogeography of the Sulfolobus islandicus pan-genome.</title>
        <authorList>
            <person name="Reno M.L."/>
            <person name="Held N.L."/>
            <person name="Fields C.J."/>
            <person name="Burke P.V."/>
            <person name="Whitaker R.J."/>
        </authorList>
    </citation>
    <scope>NUCLEOTIDE SEQUENCE [LARGE SCALE GENOMIC DNA]</scope>
    <source>
        <strain evidence="2">Y.N.15.51 / Yellowstone #2</strain>
    </source>
</reference>
<evidence type="ECO:0000313" key="2">
    <source>
        <dbReference type="Proteomes" id="UP000006818"/>
    </source>
</evidence>
<protein>
    <submittedName>
        <fullName evidence="1">Uncharacterized protein</fullName>
    </submittedName>
</protein>
<dbReference type="AlphaFoldDB" id="C3NG83"/>
<name>C3NG83_SACI1</name>
<accession>C3NG83</accession>
<sequence>MLNDLKAYTTFLKEIRQKEFKAKMNPSKLFKR</sequence>
<gene>
    <name evidence="1" type="ordered locus">YN1551_3166</name>
</gene>
<evidence type="ECO:0000313" key="1">
    <source>
        <dbReference type="EMBL" id="ACP50044.1"/>
    </source>
</evidence>
<dbReference type="KEGG" id="sin:YN1551_3166"/>
<dbReference type="Proteomes" id="UP000006818">
    <property type="component" value="Chromosome"/>
</dbReference>
<dbReference type="HOGENOM" id="CLU_3387521_0_0_2"/>